<protein>
    <recommendedName>
        <fullName evidence="4">Lipoprotein</fullName>
    </recommendedName>
</protein>
<dbReference type="EMBL" id="JAMYWC010000005">
    <property type="protein sequence ID" value="MCP1174151.1"/>
    <property type="molecule type" value="Genomic_DNA"/>
</dbReference>
<keyword evidence="3" id="KW-1185">Reference proteome</keyword>
<gene>
    <name evidence="2" type="ORF">NKG59_17435</name>
</gene>
<evidence type="ECO:0000313" key="3">
    <source>
        <dbReference type="Proteomes" id="UP001162793"/>
    </source>
</evidence>
<dbReference type="Proteomes" id="UP001162793">
    <property type="component" value="Unassembled WGS sequence"/>
</dbReference>
<dbReference type="RefSeq" id="WP_253539370.1">
    <property type="nucleotide sequence ID" value="NZ_JAMYWC010000005.1"/>
</dbReference>
<sequence length="328" mass="32942">MKILLQTALITAMAAALAACGGGDDEGGAVLPVPQQPSSIRLADPANGHVNARTAAAYTYFGSRDTYSLYAISLFSVIAAGSQAGPGSFSSNCTGGGTAFITFDDRDGSGSISAGDTASMTFANCQQNIELAGATLLTTLNGGMSFVINAASGPTANLQDFSFVAAVTANNLSAQAGTASMTFNGTMTISKSIPQPDSTLKYIATSNDATVNRNINGVQDSIMLAGWRLDDALSLLTFTDEVKLSGNLNFTTAAGNENLLLTTTSPLVVGASGVPSAGSVAFATTEDQASASFASTGDVALAIDAGKTGTVSATLSTTISALESLFGN</sequence>
<dbReference type="AlphaFoldDB" id="A0AA42BIF6"/>
<organism evidence="2 3">
    <name type="scientific">Ralstonia chuxiongensis</name>
    <dbReference type="NCBI Taxonomy" id="2957504"/>
    <lineage>
        <taxon>Bacteria</taxon>
        <taxon>Pseudomonadati</taxon>
        <taxon>Pseudomonadota</taxon>
        <taxon>Betaproteobacteria</taxon>
        <taxon>Burkholderiales</taxon>
        <taxon>Burkholderiaceae</taxon>
        <taxon>Ralstonia</taxon>
    </lineage>
</organism>
<evidence type="ECO:0008006" key="4">
    <source>
        <dbReference type="Google" id="ProtNLM"/>
    </source>
</evidence>
<comment type="caution">
    <text evidence="2">The sequence shown here is derived from an EMBL/GenBank/DDBJ whole genome shotgun (WGS) entry which is preliminary data.</text>
</comment>
<proteinExistence type="predicted"/>
<dbReference type="PROSITE" id="PS51257">
    <property type="entry name" value="PROKAR_LIPOPROTEIN"/>
    <property type="match status" value="1"/>
</dbReference>
<reference evidence="3" key="1">
    <citation type="journal article" date="2023" name="Front. Microbiol.">
        <title>Ralstonia chuxiongensis sp. nov., Ralstonia mojiangensis sp. nov., and Ralstonia soli sp. nov., isolated from tobacco fields, are three novel species in the family Burkholderiaceae.</title>
        <authorList>
            <person name="Lu C.H."/>
            <person name="Zhang Y.Y."/>
            <person name="Jiang N."/>
            <person name="Chen W."/>
            <person name="Shao X."/>
            <person name="Zhao Z.M."/>
            <person name="Lu W.L."/>
            <person name="Hu X."/>
            <person name="Xi Y.X."/>
            <person name="Zou S.Y."/>
            <person name="Wei Q.J."/>
            <person name="Lin Z.L."/>
            <person name="Gong L."/>
            <person name="Gai X.T."/>
            <person name="Zhang L.Q."/>
            <person name="Li J.Y."/>
            <person name="Jin Y."/>
            <person name="Xia Z.Y."/>
        </authorList>
    </citation>
    <scope>NUCLEOTIDE SEQUENCE [LARGE SCALE GENOMIC DNA]</scope>
    <source>
        <strain evidence="3">21YRMH01-3</strain>
    </source>
</reference>
<accession>A0AA42BIF6</accession>
<evidence type="ECO:0000313" key="2">
    <source>
        <dbReference type="EMBL" id="MCP1174151.1"/>
    </source>
</evidence>
<name>A0AA42BIF6_9RALS</name>
<keyword evidence="1" id="KW-0732">Signal</keyword>
<feature type="chain" id="PRO_5041327030" description="Lipoprotein" evidence="1">
    <location>
        <begin position="19"/>
        <end position="328"/>
    </location>
</feature>
<feature type="signal peptide" evidence="1">
    <location>
        <begin position="1"/>
        <end position="18"/>
    </location>
</feature>
<evidence type="ECO:0000256" key="1">
    <source>
        <dbReference type="SAM" id="SignalP"/>
    </source>
</evidence>